<proteinExistence type="inferred from homology"/>
<dbReference type="NCBIfam" id="TIGR03707">
    <property type="entry name" value="PPK2_P_aer"/>
    <property type="match status" value="1"/>
</dbReference>
<keyword evidence="4" id="KW-0066">ATP synthesis</keyword>
<evidence type="ECO:0000256" key="5">
    <source>
        <dbReference type="ARBA" id="ARBA00024500"/>
    </source>
</evidence>
<dbReference type="PATRIC" id="fig|121290.4.peg.1043"/>
<dbReference type="GO" id="GO:0008976">
    <property type="term" value="F:polyphosphate kinase activity"/>
    <property type="evidence" value="ECO:0007669"/>
    <property type="project" value="UniProtKB-UniRule"/>
</dbReference>
<dbReference type="AlphaFoldDB" id="A0A109BLU9"/>
<dbReference type="InterPro" id="IPR027417">
    <property type="entry name" value="P-loop_NTPase"/>
</dbReference>
<protein>
    <recommendedName>
        <fullName evidence="6">ADP/GDP-polyphosphate phosphotransferase</fullName>
        <ecNumber evidence="6">2.7.4.-</ecNumber>
    </recommendedName>
    <alternativeName>
        <fullName evidence="6">Polyphosphate kinase PPK2</fullName>
    </alternativeName>
</protein>
<evidence type="ECO:0000256" key="1">
    <source>
        <dbReference type="ARBA" id="ARBA00009924"/>
    </source>
</evidence>
<comment type="caution">
    <text evidence="9">The sequence shown here is derived from an EMBL/GenBank/DDBJ whole genome shotgun (WGS) entry which is preliminary data.</text>
</comment>
<feature type="domain" description="Polyphosphate kinase-2-related" evidence="8">
    <location>
        <begin position="58"/>
        <end position="283"/>
    </location>
</feature>
<dbReference type="PANTHER" id="PTHR34383">
    <property type="entry name" value="POLYPHOSPHATE:AMP PHOSPHOTRANSFERASE-RELATED"/>
    <property type="match status" value="1"/>
</dbReference>
<comment type="catalytic activity">
    <reaction evidence="5">
        <text>[phosphate](n) + ATP = [phosphate](n+1) + ADP</text>
        <dbReference type="Rhea" id="RHEA:19573"/>
        <dbReference type="Rhea" id="RHEA-COMP:9859"/>
        <dbReference type="Rhea" id="RHEA-COMP:14280"/>
        <dbReference type="ChEBI" id="CHEBI:16838"/>
        <dbReference type="ChEBI" id="CHEBI:30616"/>
        <dbReference type="ChEBI" id="CHEBI:456216"/>
    </reaction>
    <physiologicalReaction direction="right-to-left" evidence="5">
        <dbReference type="Rhea" id="RHEA:19575"/>
    </physiologicalReaction>
</comment>
<dbReference type="Proteomes" id="UP000059074">
    <property type="component" value="Unassembled WGS sequence"/>
</dbReference>
<dbReference type="EMBL" id="LMTR01000027">
    <property type="protein sequence ID" value="KWT70910.1"/>
    <property type="molecule type" value="Genomic_DNA"/>
</dbReference>
<feature type="region of interest" description="Disordered" evidence="7">
    <location>
        <begin position="1"/>
        <end position="26"/>
    </location>
</feature>
<evidence type="ECO:0000256" key="6">
    <source>
        <dbReference type="RuleBase" id="RU369062"/>
    </source>
</evidence>
<dbReference type="EC" id="2.7.4.-" evidence="6"/>
<keyword evidence="10" id="KW-1185">Reference proteome</keyword>
<evidence type="ECO:0000313" key="9">
    <source>
        <dbReference type="EMBL" id="KWT70910.1"/>
    </source>
</evidence>
<dbReference type="RefSeq" id="WP_083509426.1">
    <property type="nucleotide sequence ID" value="NZ_LMTR01000027.1"/>
</dbReference>
<sequence>MAKAGNKGKNKGSEDATSQPSSDDAELACSFDINNPVLPPAIADHALTSGGFPYDSELKKKPYGEELTELQLELLKLQSHIQQQGQRFIALFEGRDASGKGSCIRRFMERLNSRHARSVALSKPNEEERGQWYFQRYVRHFPTAGDMVLFDRSWYNRAGVERVMNFCTPEQTENFLRDVPDFEALLVRDGIQLFKFHLIIGREMQLVRFHERRHNPFKRWKITDVDLAAIDKWDDYTRAQNEIFARTSSELAPWIIVRANDQRRARLETIRWVLFHSDYPDKDAKAVGTPDPKIIGIGPEYYRQP</sequence>
<evidence type="ECO:0000256" key="3">
    <source>
        <dbReference type="ARBA" id="ARBA00022777"/>
    </source>
</evidence>
<accession>A0A109BLU9</accession>
<evidence type="ECO:0000313" key="10">
    <source>
        <dbReference type="Proteomes" id="UP000059074"/>
    </source>
</evidence>
<evidence type="ECO:0000256" key="7">
    <source>
        <dbReference type="SAM" id="MobiDB-lite"/>
    </source>
</evidence>
<organism evidence="9 10">
    <name type="scientific">Hyphomicrobium sulfonivorans</name>
    <dbReference type="NCBI Taxonomy" id="121290"/>
    <lineage>
        <taxon>Bacteria</taxon>
        <taxon>Pseudomonadati</taxon>
        <taxon>Pseudomonadota</taxon>
        <taxon>Alphaproteobacteria</taxon>
        <taxon>Hyphomicrobiales</taxon>
        <taxon>Hyphomicrobiaceae</taxon>
        <taxon>Hyphomicrobium</taxon>
    </lineage>
</organism>
<dbReference type="OrthoDB" id="9775224at2"/>
<comment type="subunit">
    <text evidence="6">Homotetramer.</text>
</comment>
<name>A0A109BLU9_HYPSL</name>
<evidence type="ECO:0000259" key="8">
    <source>
        <dbReference type="Pfam" id="PF03976"/>
    </source>
</evidence>
<comment type="function">
    <text evidence="6">Uses inorganic polyphosphate (polyP) as a donor to convert GDP to GTP or ADP to ATP.</text>
</comment>
<dbReference type="SUPFAM" id="SSF52540">
    <property type="entry name" value="P-loop containing nucleoside triphosphate hydrolases"/>
    <property type="match status" value="1"/>
</dbReference>
<dbReference type="GO" id="GO:0006754">
    <property type="term" value="P:ATP biosynthetic process"/>
    <property type="evidence" value="ECO:0007669"/>
    <property type="project" value="UniProtKB-KW"/>
</dbReference>
<keyword evidence="3 6" id="KW-0418">Kinase</keyword>
<evidence type="ECO:0000256" key="4">
    <source>
        <dbReference type="ARBA" id="ARBA00023310"/>
    </source>
</evidence>
<gene>
    <name evidence="9" type="ORF">APY04_0572</name>
</gene>
<keyword evidence="2 6" id="KW-0808">Transferase</keyword>
<reference evidence="9 10" key="1">
    <citation type="submission" date="2015-10" db="EMBL/GenBank/DDBJ databases">
        <title>Transcriptomic analysis of a linuron degrading triple-species bacterial consortium.</title>
        <authorList>
            <person name="Albers P."/>
        </authorList>
    </citation>
    <scope>NUCLEOTIDE SEQUENCE [LARGE SCALE GENOMIC DNA]</scope>
    <source>
        <strain evidence="9 10">WDL6</strain>
    </source>
</reference>
<dbReference type="PANTHER" id="PTHR34383:SF1">
    <property type="entry name" value="ADP-POLYPHOSPHATE PHOSPHOTRANSFERASE"/>
    <property type="match status" value="1"/>
</dbReference>
<feature type="compositionally biased region" description="Basic residues" evidence="7">
    <location>
        <begin position="1"/>
        <end position="10"/>
    </location>
</feature>
<evidence type="ECO:0000256" key="2">
    <source>
        <dbReference type="ARBA" id="ARBA00022679"/>
    </source>
</evidence>
<dbReference type="Pfam" id="PF03976">
    <property type="entry name" value="PPK2"/>
    <property type="match status" value="1"/>
</dbReference>
<dbReference type="InterPro" id="IPR022488">
    <property type="entry name" value="PPK2-related"/>
</dbReference>
<dbReference type="STRING" id="121290.APY04_0572"/>
<dbReference type="Gene3D" id="3.40.50.300">
    <property type="entry name" value="P-loop containing nucleotide triphosphate hydrolases"/>
    <property type="match status" value="1"/>
</dbReference>
<comment type="similarity">
    <text evidence="1 6">Belongs to the polyphosphate kinase 2 (PPK2) family. Class I subfamily.</text>
</comment>
<dbReference type="InterPro" id="IPR022486">
    <property type="entry name" value="PPK2_PA0141"/>
</dbReference>